<keyword evidence="13" id="KW-1185">Reference proteome</keyword>
<keyword evidence="4 11" id="KW-0589">Pheromone response</keyword>
<evidence type="ECO:0000256" key="3">
    <source>
        <dbReference type="ARBA" id="ARBA00022475"/>
    </source>
</evidence>
<evidence type="ECO:0000256" key="4">
    <source>
        <dbReference type="ARBA" id="ARBA00022507"/>
    </source>
</evidence>
<evidence type="ECO:0000313" key="13">
    <source>
        <dbReference type="Proteomes" id="UP001166674"/>
    </source>
</evidence>
<keyword evidence="10 11" id="KW-0807">Transducer</keyword>
<keyword evidence="9 11" id="KW-0675">Receptor</keyword>
<evidence type="ECO:0000313" key="12">
    <source>
        <dbReference type="EMBL" id="MBZ3885206.1"/>
    </source>
</evidence>
<feature type="transmembrane region" description="Helical" evidence="11">
    <location>
        <begin position="145"/>
        <end position="162"/>
    </location>
</feature>
<comment type="caution">
    <text evidence="12">The sequence shown here is derived from an EMBL/GenBank/DDBJ whole genome shotgun (WGS) entry which is preliminary data.</text>
</comment>
<feature type="transmembrane region" description="Helical" evidence="11">
    <location>
        <begin position="83"/>
        <end position="104"/>
    </location>
</feature>
<evidence type="ECO:0000256" key="8">
    <source>
        <dbReference type="ARBA" id="ARBA00023136"/>
    </source>
</evidence>
<comment type="similarity">
    <text evidence="2 11">Belongs to the G-protein coupled receptor 1 family.</text>
</comment>
<evidence type="ECO:0000256" key="1">
    <source>
        <dbReference type="ARBA" id="ARBA00004651"/>
    </source>
</evidence>
<gene>
    <name evidence="12" type="ORF">SUZIE_181795</name>
</gene>
<dbReference type="GO" id="GO:0005886">
    <property type="term" value="C:plasma membrane"/>
    <property type="evidence" value="ECO:0007669"/>
    <property type="project" value="UniProtKB-SubCell"/>
</dbReference>
<dbReference type="GO" id="GO:0016503">
    <property type="term" value="F:pheromone receptor activity"/>
    <property type="evidence" value="ECO:0007669"/>
    <property type="project" value="InterPro"/>
</dbReference>
<keyword evidence="3 11" id="KW-1003">Cell membrane</keyword>
<comment type="subcellular location">
    <subcellularLocation>
        <location evidence="1 11">Cell membrane</location>
        <topology evidence="1 11">Multi-pass membrane protein</topology>
    </subcellularLocation>
</comment>
<dbReference type="Proteomes" id="UP001166674">
    <property type="component" value="Unassembled WGS sequence"/>
</dbReference>
<dbReference type="InterPro" id="IPR004072">
    <property type="entry name" value="Vmron_rcpt_1"/>
</dbReference>
<evidence type="ECO:0000256" key="5">
    <source>
        <dbReference type="ARBA" id="ARBA00022692"/>
    </source>
</evidence>
<evidence type="ECO:0000256" key="9">
    <source>
        <dbReference type="ARBA" id="ARBA00023170"/>
    </source>
</evidence>
<dbReference type="Pfam" id="PF03402">
    <property type="entry name" value="V1R"/>
    <property type="match status" value="1"/>
</dbReference>
<feature type="transmembrane region" description="Helical" evidence="11">
    <location>
        <begin position="37"/>
        <end position="63"/>
    </location>
</feature>
<dbReference type="GO" id="GO:0019236">
    <property type="term" value="P:response to pheromone"/>
    <property type="evidence" value="ECO:0007669"/>
    <property type="project" value="UniProtKB-KW"/>
</dbReference>
<evidence type="ECO:0000256" key="11">
    <source>
        <dbReference type="RuleBase" id="RU364061"/>
    </source>
</evidence>
<feature type="transmembrane region" description="Helical" evidence="11">
    <location>
        <begin position="6"/>
        <end position="25"/>
    </location>
</feature>
<protein>
    <recommendedName>
        <fullName evidence="11">Vomeronasal type-1 receptor</fullName>
    </recommendedName>
</protein>
<organism evidence="12 13">
    <name type="scientific">Sciurus carolinensis</name>
    <name type="common">Eastern gray squirrel</name>
    <dbReference type="NCBI Taxonomy" id="30640"/>
    <lineage>
        <taxon>Eukaryota</taxon>
        <taxon>Metazoa</taxon>
        <taxon>Chordata</taxon>
        <taxon>Craniata</taxon>
        <taxon>Vertebrata</taxon>
        <taxon>Euteleostomi</taxon>
        <taxon>Mammalia</taxon>
        <taxon>Eutheria</taxon>
        <taxon>Euarchontoglires</taxon>
        <taxon>Glires</taxon>
        <taxon>Rodentia</taxon>
        <taxon>Sciuromorpha</taxon>
        <taxon>Sciuridae</taxon>
        <taxon>Sciurinae</taxon>
        <taxon>Sciurini</taxon>
        <taxon>Sciurus</taxon>
    </lineage>
</organism>
<evidence type="ECO:0000256" key="10">
    <source>
        <dbReference type="ARBA" id="ARBA00023224"/>
    </source>
</evidence>
<name>A0AA41N7U0_SCICA</name>
<keyword evidence="7 11" id="KW-0297">G-protein coupled receptor</keyword>
<dbReference type="EMBL" id="JAATJV010398825">
    <property type="protein sequence ID" value="MBZ3885206.1"/>
    <property type="molecule type" value="Genomic_DNA"/>
</dbReference>
<evidence type="ECO:0000256" key="2">
    <source>
        <dbReference type="ARBA" id="ARBA00010663"/>
    </source>
</evidence>
<reference evidence="12" key="1">
    <citation type="submission" date="2020-03" db="EMBL/GenBank/DDBJ databases">
        <title>Studies in the Genomics of Life Span.</title>
        <authorList>
            <person name="Glass D."/>
        </authorList>
    </citation>
    <scope>NUCLEOTIDE SEQUENCE</scope>
    <source>
        <strain evidence="12">SUZIE</strain>
        <tissue evidence="12">Muscle</tissue>
    </source>
</reference>
<feature type="transmembrane region" description="Helical" evidence="11">
    <location>
        <begin position="168"/>
        <end position="187"/>
    </location>
</feature>
<keyword evidence="5 11" id="KW-0812">Transmembrane</keyword>
<sequence length="189" mass="22091">MTVARDLLISTTSLLTVVQVFTTIPRSSRQVRIQFRLEWTILPLLVFFWMLNLLISMSLPFYISNISSLNTPQISKSNHYCYFLPGSWITHLVFLLFMIFRAAVFHCVMGRASEHMAFFLYKYQEHILYLHTSKFLYTSPPKMQAAQIFLLLMLLFLFFSLQKDSISVSGQEFLMLGYAVFSPFALIQR</sequence>
<dbReference type="PANTHER" id="PTHR24062">
    <property type="entry name" value="VOMERONASAL TYPE-1 RECEPTOR"/>
    <property type="match status" value="1"/>
</dbReference>
<accession>A0AA41N7U0</accession>
<keyword evidence="8 11" id="KW-0472">Membrane</keyword>
<proteinExistence type="inferred from homology"/>
<evidence type="ECO:0000256" key="7">
    <source>
        <dbReference type="ARBA" id="ARBA00023040"/>
    </source>
</evidence>
<evidence type="ECO:0000256" key="6">
    <source>
        <dbReference type="ARBA" id="ARBA00022989"/>
    </source>
</evidence>
<keyword evidence="6 11" id="KW-1133">Transmembrane helix</keyword>
<dbReference type="AlphaFoldDB" id="A0AA41N7U0"/>